<dbReference type="Gramene" id="TraesCLE_scaffold_053815_01G000200.1">
    <property type="protein sequence ID" value="TraesCLE_scaffold_053815_01G000200.1"/>
    <property type="gene ID" value="TraesCLE_scaffold_053815_01G000200"/>
</dbReference>
<dbReference type="EnsemblPlants" id="TraesCS4A02G320600.1">
    <property type="protein sequence ID" value="TraesCS4A02G320600.1.cds1"/>
    <property type="gene ID" value="TraesCS4A02G320600"/>
</dbReference>
<evidence type="ECO:0000313" key="11">
    <source>
        <dbReference type="Proteomes" id="UP000019116"/>
    </source>
</evidence>
<dbReference type="InterPro" id="IPR009057">
    <property type="entry name" value="Homeodomain-like_sf"/>
</dbReference>
<dbReference type="Gramene" id="TraesWEE_scaffold_120410_01G000100.1">
    <property type="protein sequence ID" value="TraesWEE_scaffold_120410_01G000100.1"/>
    <property type="gene ID" value="TraesWEE_scaffold_120410_01G000100"/>
</dbReference>
<dbReference type="Gramene" id="TraesLDM4A03G02152000.1">
    <property type="protein sequence ID" value="TraesLDM4A03G02152000.1.CDS1"/>
    <property type="gene ID" value="TraesLDM4A03G02152000"/>
</dbReference>
<reference evidence="10" key="2">
    <citation type="submission" date="2018-10" db="UniProtKB">
        <authorList>
            <consortium name="EnsemblPlants"/>
        </authorList>
    </citation>
    <scope>IDENTIFICATION</scope>
</reference>
<dbReference type="InterPro" id="IPR001005">
    <property type="entry name" value="SANT/Myb"/>
</dbReference>
<dbReference type="Gramene" id="TraesJUL4A03G02173010.1">
    <property type="protein sequence ID" value="TraesJUL4A03G02173010.1.CDS1"/>
    <property type="gene ID" value="TraesJUL4A03G02173010"/>
</dbReference>
<dbReference type="Gene3D" id="1.10.10.60">
    <property type="entry name" value="Homeodomain-like"/>
    <property type="match status" value="1"/>
</dbReference>
<gene>
    <name evidence="10" type="primary">LOC123082568</name>
</gene>
<dbReference type="GO" id="GO:0003700">
    <property type="term" value="F:DNA-binding transcription factor activity"/>
    <property type="evidence" value="ECO:0007669"/>
    <property type="project" value="InterPro"/>
</dbReference>
<feature type="compositionally biased region" description="Low complexity" evidence="6">
    <location>
        <begin position="59"/>
        <end position="79"/>
    </location>
</feature>
<evidence type="ECO:0000256" key="6">
    <source>
        <dbReference type="SAM" id="MobiDB-lite"/>
    </source>
</evidence>
<keyword evidence="2" id="KW-0805">Transcription regulation</keyword>
<evidence type="ECO:0000313" key="10">
    <source>
        <dbReference type="EnsemblPlants" id="TraesCS4A02G320600.1.cds1"/>
    </source>
</evidence>
<evidence type="ECO:0000256" key="2">
    <source>
        <dbReference type="ARBA" id="ARBA00023015"/>
    </source>
</evidence>
<dbReference type="RefSeq" id="XP_044360810.1">
    <property type="nucleotide sequence ID" value="XM_044504875.1"/>
</dbReference>
<evidence type="ECO:0000256" key="1">
    <source>
        <dbReference type="ARBA" id="ARBA00004123"/>
    </source>
</evidence>
<dbReference type="PANTHER" id="PTHR43952">
    <property type="entry name" value="MYB FAMILY TRANSCRIPTION FACTOR-RELATED"/>
    <property type="match status" value="1"/>
</dbReference>
<dbReference type="GO" id="GO:0005634">
    <property type="term" value="C:nucleus"/>
    <property type="evidence" value="ECO:0007669"/>
    <property type="project" value="UniProtKB-SubCell"/>
</dbReference>
<feature type="domain" description="SANT" evidence="8">
    <location>
        <begin position="1"/>
        <end position="47"/>
    </location>
</feature>
<feature type="domain" description="Myb-like" evidence="7">
    <location>
        <begin position="1"/>
        <end position="51"/>
    </location>
</feature>
<dbReference type="Gramene" id="TraesSYM4A03G02181340.1">
    <property type="protein sequence ID" value="TraesSYM4A03G02181340.1.CDS1"/>
    <property type="gene ID" value="TraesSYM4A03G02181340"/>
</dbReference>
<feature type="domain" description="HTH myb-type" evidence="9">
    <location>
        <begin position="1"/>
        <end position="55"/>
    </location>
</feature>
<protein>
    <submittedName>
        <fullName evidence="10">Uncharacterized protein</fullName>
    </submittedName>
</protein>
<dbReference type="Gramene" id="TraesPARA_EIv1.0_1230400.1">
    <property type="protein sequence ID" value="TraesPARA_EIv1.0_1230400.1.CDS1"/>
    <property type="gene ID" value="TraesPARA_EIv1.0_1230400"/>
</dbReference>
<dbReference type="SUPFAM" id="SSF46689">
    <property type="entry name" value="Homeodomain-like"/>
    <property type="match status" value="1"/>
</dbReference>
<feature type="compositionally biased region" description="Gly residues" evidence="6">
    <location>
        <begin position="80"/>
        <end position="90"/>
    </location>
</feature>
<keyword evidence="11" id="KW-1185">Reference proteome</keyword>
<dbReference type="STRING" id="4565.A0A3B6I040"/>
<dbReference type="Gramene" id="TraesMAC4A03G02152700.1">
    <property type="protein sequence ID" value="TraesMAC4A03G02152700.1.CDS1"/>
    <property type="gene ID" value="TraesMAC4A03G02152700"/>
</dbReference>
<feature type="region of interest" description="Disordered" evidence="6">
    <location>
        <begin position="1"/>
        <end position="26"/>
    </location>
</feature>
<dbReference type="GeneID" id="123082568"/>
<evidence type="ECO:0000256" key="3">
    <source>
        <dbReference type="ARBA" id="ARBA00023125"/>
    </source>
</evidence>
<comment type="subcellular location">
    <subcellularLocation>
        <location evidence="1">Nucleus</location>
    </subcellularLocation>
</comment>
<accession>A0A3B6I040</accession>
<dbReference type="PaxDb" id="4565-Traes_4AL_C73E7E6FB.1"/>
<dbReference type="PROSITE" id="PS51293">
    <property type="entry name" value="SANT"/>
    <property type="match status" value="1"/>
</dbReference>
<evidence type="ECO:0000259" key="8">
    <source>
        <dbReference type="PROSITE" id="PS51293"/>
    </source>
</evidence>
<proteinExistence type="predicted"/>
<sequence>MAAWSESENERFERALDTYDRDTPGRWDRVAAAVGGGKTADDVRRHYDRLVDDLRRIDAGGANSNGGTHATGGSSSNGAGNNGSRGGSGGSRRPQT</sequence>
<dbReference type="Gramene" id="TraesLAC4A03G02107260.1">
    <property type="protein sequence ID" value="TraesLAC4A03G02107260.1.CDS1"/>
    <property type="gene ID" value="TraesLAC4A03G02107260"/>
</dbReference>
<dbReference type="Pfam" id="PF23082">
    <property type="entry name" value="Myb_DNA-binding_2"/>
    <property type="match status" value="1"/>
</dbReference>
<reference evidence="10" key="1">
    <citation type="submission" date="2018-08" db="EMBL/GenBank/DDBJ databases">
        <authorList>
            <person name="Rossello M."/>
        </authorList>
    </citation>
    <scope>NUCLEOTIDE SEQUENCE [LARGE SCALE GENOMIC DNA]</scope>
    <source>
        <strain evidence="10">cv. Chinese Spring</strain>
    </source>
</reference>
<dbReference type="InterPro" id="IPR017884">
    <property type="entry name" value="SANT_dom"/>
</dbReference>
<dbReference type="GO" id="GO:0003677">
    <property type="term" value="F:DNA binding"/>
    <property type="evidence" value="ECO:0007669"/>
    <property type="project" value="UniProtKB-KW"/>
</dbReference>
<dbReference type="FunFam" id="1.10.10.60:FF:000154">
    <property type="entry name" value="Transcription factor SRM1"/>
    <property type="match status" value="1"/>
</dbReference>
<dbReference type="SMR" id="A0A3B6I040"/>
<dbReference type="OrthoDB" id="118550at2759"/>
<dbReference type="Proteomes" id="UP000019116">
    <property type="component" value="Chromosome 4A"/>
</dbReference>
<dbReference type="Gramene" id="TraesARI4A03G02191120.1">
    <property type="protein sequence ID" value="TraesARI4A03G02191120.1.CDS1"/>
    <property type="gene ID" value="TraesARI4A03G02191120"/>
</dbReference>
<dbReference type="Gramene" id="TraesCS4A02G320600.1">
    <property type="protein sequence ID" value="TraesCS4A02G320600.1.cds1"/>
    <property type="gene ID" value="TraesCS4A02G320600"/>
</dbReference>
<dbReference type="Gramene" id="TraesNOR4A03G02176130.1">
    <property type="protein sequence ID" value="TraesNOR4A03G02176130.1.CDS1"/>
    <property type="gene ID" value="TraesNOR4A03G02176130"/>
</dbReference>
<feature type="region of interest" description="Disordered" evidence="6">
    <location>
        <begin position="57"/>
        <end position="96"/>
    </location>
</feature>
<organism evidence="10">
    <name type="scientific">Triticum aestivum</name>
    <name type="common">Wheat</name>
    <dbReference type="NCBI Taxonomy" id="4565"/>
    <lineage>
        <taxon>Eukaryota</taxon>
        <taxon>Viridiplantae</taxon>
        <taxon>Streptophyta</taxon>
        <taxon>Embryophyta</taxon>
        <taxon>Tracheophyta</taxon>
        <taxon>Spermatophyta</taxon>
        <taxon>Magnoliopsida</taxon>
        <taxon>Liliopsida</taxon>
        <taxon>Poales</taxon>
        <taxon>Poaceae</taxon>
        <taxon>BOP clade</taxon>
        <taxon>Pooideae</taxon>
        <taxon>Triticodae</taxon>
        <taxon>Triticeae</taxon>
        <taxon>Triticinae</taxon>
        <taxon>Triticum</taxon>
    </lineage>
</organism>
<dbReference type="SMART" id="SM00717">
    <property type="entry name" value="SANT"/>
    <property type="match status" value="1"/>
</dbReference>
<keyword evidence="4" id="KW-0804">Transcription</keyword>
<evidence type="ECO:0000259" key="9">
    <source>
        <dbReference type="PROSITE" id="PS51294"/>
    </source>
</evidence>
<dbReference type="AlphaFoldDB" id="A0A3B6I040"/>
<dbReference type="Gramene" id="TraesSTA4A03G02155730.1">
    <property type="protein sequence ID" value="TraesSTA4A03G02155730.1.CDS1"/>
    <property type="gene ID" value="TraesSTA4A03G02155730"/>
</dbReference>
<keyword evidence="5" id="KW-0539">Nucleus</keyword>
<feature type="compositionally biased region" description="Basic and acidic residues" evidence="6">
    <location>
        <begin position="8"/>
        <end position="26"/>
    </location>
</feature>
<dbReference type="InterPro" id="IPR017930">
    <property type="entry name" value="Myb_dom"/>
</dbReference>
<dbReference type="PANTHER" id="PTHR43952:SF70">
    <property type="entry name" value="MYB-LIKE DOMAIN-CONTAINING PROTEIN"/>
    <property type="match status" value="1"/>
</dbReference>
<evidence type="ECO:0000256" key="5">
    <source>
        <dbReference type="ARBA" id="ARBA00023242"/>
    </source>
</evidence>
<evidence type="ECO:0000256" key="4">
    <source>
        <dbReference type="ARBA" id="ARBA00023163"/>
    </source>
</evidence>
<keyword evidence="3" id="KW-0238">DNA-binding</keyword>
<evidence type="ECO:0000259" key="7">
    <source>
        <dbReference type="PROSITE" id="PS50090"/>
    </source>
</evidence>
<dbReference type="Gramene" id="TraesCAD_scaffold_067251_01G000100.1">
    <property type="protein sequence ID" value="TraesCAD_scaffold_067251_01G000100.1"/>
    <property type="gene ID" value="TraesCAD_scaffold_067251_01G000100"/>
</dbReference>
<name>A0A3B6I040_WHEAT</name>
<dbReference type="InterPro" id="IPR044636">
    <property type="entry name" value="RADIALIS-like"/>
</dbReference>
<dbReference type="PROSITE" id="PS50090">
    <property type="entry name" value="MYB_LIKE"/>
    <property type="match status" value="1"/>
</dbReference>
<dbReference type="Gramene" id="TraesCS4A03G0799300.1">
    <property type="protein sequence ID" value="TraesCS4A03G0799300.1.CDS1"/>
    <property type="gene ID" value="TraesCS4A03G0799300"/>
</dbReference>
<dbReference type="PROSITE" id="PS51294">
    <property type="entry name" value="HTH_MYB"/>
    <property type="match status" value="1"/>
</dbReference>
<dbReference type="CDD" id="cd00167">
    <property type="entry name" value="SANT"/>
    <property type="match status" value="1"/>
</dbReference>
<dbReference type="Gramene" id="TraesROB_scaffold_099357_01G000100.1">
    <property type="protein sequence ID" value="TraesROB_scaffold_099357_01G000100.1"/>
    <property type="gene ID" value="TraesROB_scaffold_099357_01G000100"/>
</dbReference>
<dbReference type="Gramene" id="TraesJAG4A03G02155090.1">
    <property type="protein sequence ID" value="TraesJAG4A03G02155090.1.CDS1"/>
    <property type="gene ID" value="TraesJAG4A03G02155090"/>
</dbReference>